<dbReference type="PANTHER" id="PTHR42715:SF10">
    <property type="entry name" value="BETA-GLUCOSIDASE"/>
    <property type="match status" value="1"/>
</dbReference>
<dbReference type="Pfam" id="PF00933">
    <property type="entry name" value="Glyco_hydro_3"/>
    <property type="match status" value="1"/>
</dbReference>
<dbReference type="InterPro" id="IPR036881">
    <property type="entry name" value="Glyco_hydro_3_C_sf"/>
</dbReference>
<feature type="domain" description="Fibronectin type III-like" evidence="3">
    <location>
        <begin position="416"/>
        <end position="487"/>
    </location>
</feature>
<dbReference type="OrthoDB" id="98455at2"/>
<keyword evidence="6" id="KW-1185">Reference proteome</keyword>
<dbReference type="Gene3D" id="3.20.20.300">
    <property type="entry name" value="Glycoside hydrolase, family 3, N-terminal domain"/>
    <property type="match status" value="1"/>
</dbReference>
<reference evidence="4 7" key="1">
    <citation type="submission" date="2018-08" db="EMBL/GenBank/DDBJ databases">
        <title>A genome reference for cultivated species of the human gut microbiota.</title>
        <authorList>
            <person name="Zou Y."/>
            <person name="Xue W."/>
            <person name="Luo G."/>
        </authorList>
    </citation>
    <scope>NUCLEOTIDE SEQUENCE [LARGE SCALE GENOMIC DNA]</scope>
    <source>
        <strain evidence="5 7">AF26-4BH</strain>
        <strain evidence="4">TF05-5AC</strain>
    </source>
</reference>
<gene>
    <name evidence="5" type="ORF">DWY69_26565</name>
    <name evidence="4" type="ORF">DXC51_06795</name>
</gene>
<dbReference type="GeneID" id="97986593"/>
<dbReference type="InterPro" id="IPR036962">
    <property type="entry name" value="Glyco_hydro_3_N_sf"/>
</dbReference>
<dbReference type="InterPro" id="IPR050288">
    <property type="entry name" value="Cellulose_deg_GH3"/>
</dbReference>
<evidence type="ECO:0000313" key="5">
    <source>
        <dbReference type="EMBL" id="RGE64751.1"/>
    </source>
</evidence>
<sequence>MGKPKFSLMDKTLNPEIVDGKMNAFVKVPYGIQVRLSHPLGKDGYGRVTVDGIPISRGKIFKLDMVIKADVLYLPVGEVAREFDREYTLELTGFKTAEGVPYPDCSFKIKTTAKSRPDPAFAENDEVALEAAREGMVLLRNEKGVLPLKEGAVLNCFGRGQYMYRNTSTGASMINPRWQPDFMDAIKEHSSFSVNEELSALYCYLQDVTPGGNMLEKAKEQSDTAVILISRTSGEFLDNHPDKGSYYLTDDEEAMIKAVTAVFDKTVAIINSGFPMDIAWTQKYGIDAVVYTGFTGMLSSYALMEILDGRTNPSGKLPDTWARDYYDSPAAHNFINFKEGDEIPGEKDKGVRLYYEEDIYVGYRYFDSFGKAPAYSFGHGLSYTDFALETGKPSFDGNNVTLQVTITNTGKRAGKETAQLYLHAPEGKLEKPYRVLAAFEKTKELKPGEKELLALTACASDFASFDEETGSYLLEAGTYEVYCGNSLAKAVLAGCFTVGKTETLRTVERVCRPVEEFKRLNRENGTAEAVSQLVDLDQRIRVRAPRPSYQPLPLKKHTGKKIIYAQVKENPGLMDEFVSQMSDKELCRMNVCGGSNWYLPWQNGEAGKTNVIKKYKMPRMLVSDGNTGINVKKKNIGMPCSASIAATFNKELAYRVGSVIAKESKAQNIYQNLGPGMNIHRNVLNGRHPEYFSEDPYLAGMMAGMHAKGMEDNGVGSCYKHMFCNNSDTSRKGSHSIVSERALREIYFRVFEVAIAVQKPSAVMTSYNAVNGIYPAENADVIQKLIRGEWGIDGMVMTDWGTYDTVDAVEMVKAGNCWLTEGSKKYSRLLEQAVKEGRLSRAVLERNVRSVISTMLKRV</sequence>
<evidence type="ECO:0000313" key="4">
    <source>
        <dbReference type="EMBL" id="RGE63640.1"/>
    </source>
</evidence>
<dbReference type="GO" id="GO:0004553">
    <property type="term" value="F:hydrolase activity, hydrolyzing O-glycosyl compounds"/>
    <property type="evidence" value="ECO:0007669"/>
    <property type="project" value="InterPro"/>
</dbReference>
<dbReference type="EMBL" id="QVLU01000037">
    <property type="protein sequence ID" value="RGE64751.1"/>
    <property type="molecule type" value="Genomic_DNA"/>
</dbReference>
<evidence type="ECO:0000256" key="1">
    <source>
        <dbReference type="ARBA" id="ARBA00005336"/>
    </source>
</evidence>
<dbReference type="InterPro" id="IPR002772">
    <property type="entry name" value="Glyco_hydro_3_C"/>
</dbReference>
<dbReference type="SUPFAM" id="SSF51445">
    <property type="entry name" value="(Trans)glycosidases"/>
    <property type="match status" value="1"/>
</dbReference>
<evidence type="ECO:0000259" key="3">
    <source>
        <dbReference type="SMART" id="SM01217"/>
    </source>
</evidence>
<evidence type="ECO:0000256" key="2">
    <source>
        <dbReference type="ARBA" id="ARBA00022801"/>
    </source>
</evidence>
<dbReference type="InterPro" id="IPR026891">
    <property type="entry name" value="Fn3-like"/>
</dbReference>
<dbReference type="AlphaFoldDB" id="A0A3E3I9B4"/>
<proteinExistence type="inferred from homology"/>
<name>A0A3E3I9B4_9FIRM</name>
<dbReference type="SUPFAM" id="SSF52279">
    <property type="entry name" value="Beta-D-glucan exohydrolase, C-terminal domain"/>
    <property type="match status" value="1"/>
</dbReference>
<dbReference type="RefSeq" id="WP_117531589.1">
    <property type="nucleotide sequence ID" value="NZ_CALBAU010000108.1"/>
</dbReference>
<dbReference type="Gene3D" id="2.60.40.10">
    <property type="entry name" value="Immunoglobulins"/>
    <property type="match status" value="1"/>
</dbReference>
<evidence type="ECO:0000313" key="7">
    <source>
        <dbReference type="Proteomes" id="UP000261166"/>
    </source>
</evidence>
<dbReference type="Proteomes" id="UP000261166">
    <property type="component" value="Unassembled WGS sequence"/>
</dbReference>
<dbReference type="EMBL" id="QVLV01000003">
    <property type="protein sequence ID" value="RGE63640.1"/>
    <property type="molecule type" value="Genomic_DNA"/>
</dbReference>
<dbReference type="Proteomes" id="UP000260812">
    <property type="component" value="Unassembled WGS sequence"/>
</dbReference>
<dbReference type="PRINTS" id="PR00133">
    <property type="entry name" value="GLHYDRLASE3"/>
</dbReference>
<dbReference type="PANTHER" id="PTHR42715">
    <property type="entry name" value="BETA-GLUCOSIDASE"/>
    <property type="match status" value="1"/>
</dbReference>
<evidence type="ECO:0000313" key="6">
    <source>
        <dbReference type="Proteomes" id="UP000260812"/>
    </source>
</evidence>
<dbReference type="InterPro" id="IPR013783">
    <property type="entry name" value="Ig-like_fold"/>
</dbReference>
<dbReference type="InterPro" id="IPR017853">
    <property type="entry name" value="GH"/>
</dbReference>
<dbReference type="Pfam" id="PF14310">
    <property type="entry name" value="Fn3-like"/>
    <property type="match status" value="1"/>
</dbReference>
<dbReference type="Gene3D" id="3.40.50.1700">
    <property type="entry name" value="Glycoside hydrolase family 3 C-terminal domain"/>
    <property type="match status" value="1"/>
</dbReference>
<keyword evidence="2" id="KW-0378">Hydrolase</keyword>
<comment type="caution">
    <text evidence="4">The sequence shown here is derived from an EMBL/GenBank/DDBJ whole genome shotgun (WGS) entry which is preliminary data.</text>
</comment>
<dbReference type="SMART" id="SM01217">
    <property type="entry name" value="Fn3_like"/>
    <property type="match status" value="1"/>
</dbReference>
<accession>A0A3E3I9B4</accession>
<organism evidence="4 6">
    <name type="scientific">Eisenbergiella massiliensis</name>
    <dbReference type="NCBI Taxonomy" id="1720294"/>
    <lineage>
        <taxon>Bacteria</taxon>
        <taxon>Bacillati</taxon>
        <taxon>Bacillota</taxon>
        <taxon>Clostridia</taxon>
        <taxon>Lachnospirales</taxon>
        <taxon>Lachnospiraceae</taxon>
        <taxon>Eisenbergiella</taxon>
    </lineage>
</organism>
<protein>
    <recommendedName>
        <fullName evidence="3">Fibronectin type III-like domain-containing protein</fullName>
    </recommendedName>
</protein>
<dbReference type="GO" id="GO:0005975">
    <property type="term" value="P:carbohydrate metabolic process"/>
    <property type="evidence" value="ECO:0007669"/>
    <property type="project" value="InterPro"/>
</dbReference>
<comment type="similarity">
    <text evidence="1">Belongs to the glycosyl hydrolase 3 family.</text>
</comment>
<dbReference type="Pfam" id="PF01915">
    <property type="entry name" value="Glyco_hydro_3_C"/>
    <property type="match status" value="1"/>
</dbReference>
<dbReference type="InterPro" id="IPR001764">
    <property type="entry name" value="Glyco_hydro_3_N"/>
</dbReference>